<dbReference type="EMBL" id="KX539376">
    <property type="protein sequence ID" value="AOE43218.1"/>
    <property type="molecule type" value="Genomic_DNA"/>
</dbReference>
<accession>A0A1L2FUR6</accession>
<comment type="similarity">
    <text evidence="2 7">Belongs to the NDUFAF7 family.</text>
</comment>
<dbReference type="InterPro" id="IPR003788">
    <property type="entry name" value="NDUFAF7"/>
</dbReference>
<dbReference type="Pfam" id="PF02636">
    <property type="entry name" value="Methyltransf_28"/>
    <property type="match status" value="1"/>
</dbReference>
<comment type="subcellular location">
    <subcellularLocation>
        <location evidence="1 7">Mitochondrion</location>
    </subcellularLocation>
</comment>
<dbReference type="GO" id="GO:0005739">
    <property type="term" value="C:mitochondrion"/>
    <property type="evidence" value="ECO:0007669"/>
    <property type="project" value="UniProtKB-SubCell"/>
</dbReference>
<evidence type="ECO:0000313" key="8">
    <source>
        <dbReference type="EMBL" id="AOE43218.1"/>
    </source>
</evidence>
<dbReference type="InterPro" id="IPR038375">
    <property type="entry name" value="NDUFAF7_sf"/>
</dbReference>
<gene>
    <name evidence="8" type="primary">midA</name>
</gene>
<dbReference type="AlphaFoldDB" id="A0A1L2FUR6"/>
<evidence type="ECO:0000256" key="5">
    <source>
        <dbReference type="ARBA" id="ARBA00023128"/>
    </source>
</evidence>
<proteinExistence type="inferred from homology"/>
<protein>
    <recommendedName>
        <fullName evidence="7">Protein arginine methyltransferase NDUFAF7</fullName>
        <ecNumber evidence="7">2.1.1.320</ecNumber>
    </recommendedName>
</protein>
<comment type="catalytic activity">
    <reaction evidence="6 7">
        <text>L-arginyl-[protein] + 2 S-adenosyl-L-methionine = N(omega),N(omega)'-dimethyl-L-arginyl-[protein] + 2 S-adenosyl-L-homocysteine + 2 H(+)</text>
        <dbReference type="Rhea" id="RHEA:48108"/>
        <dbReference type="Rhea" id="RHEA-COMP:10532"/>
        <dbReference type="Rhea" id="RHEA-COMP:11992"/>
        <dbReference type="ChEBI" id="CHEBI:15378"/>
        <dbReference type="ChEBI" id="CHEBI:29965"/>
        <dbReference type="ChEBI" id="CHEBI:57856"/>
        <dbReference type="ChEBI" id="CHEBI:59789"/>
        <dbReference type="ChEBI" id="CHEBI:88221"/>
        <dbReference type="EC" id="2.1.1.320"/>
    </reaction>
</comment>
<keyword evidence="4 7" id="KW-0808">Transferase</keyword>
<evidence type="ECO:0000256" key="1">
    <source>
        <dbReference type="ARBA" id="ARBA00004173"/>
    </source>
</evidence>
<dbReference type="GO" id="GO:0032259">
    <property type="term" value="P:methylation"/>
    <property type="evidence" value="ECO:0007669"/>
    <property type="project" value="UniProtKB-KW"/>
</dbReference>
<dbReference type="SUPFAM" id="SSF53335">
    <property type="entry name" value="S-adenosyl-L-methionine-dependent methyltransferases"/>
    <property type="match status" value="1"/>
</dbReference>
<evidence type="ECO:0000256" key="2">
    <source>
        <dbReference type="ARBA" id="ARBA00005891"/>
    </source>
</evidence>
<organism evidence="8">
    <name type="scientific">Coremiostelium polycephalum</name>
    <dbReference type="NCBI Taxonomy" id="142831"/>
    <lineage>
        <taxon>Eukaryota</taxon>
        <taxon>Amoebozoa</taxon>
        <taxon>Evosea</taxon>
        <taxon>Eumycetozoa</taxon>
        <taxon>Dictyostelia</taxon>
        <taxon>Dictyosteliales</taxon>
        <taxon>Coremiostelium</taxon>
    </lineage>
</organism>
<dbReference type="PANTHER" id="PTHR12049:SF7">
    <property type="entry name" value="PROTEIN ARGININE METHYLTRANSFERASE NDUFAF7, MITOCHONDRIAL"/>
    <property type="match status" value="1"/>
</dbReference>
<reference evidence="8" key="1">
    <citation type="submission" date="2016-06" db="EMBL/GenBank/DDBJ databases">
        <title>A core phylogeny of Dictyostelia derived from 50 functionally divergent proteins retrieved from five existing and six newly sequenced genomes.</title>
        <authorList>
            <person name="Singh R."/>
            <person name="Schilde C."/>
            <person name="Gezzard T."/>
            <person name="Schaap P."/>
        </authorList>
    </citation>
    <scope>NUCLEOTIDE SEQUENCE</scope>
    <source>
        <strain evidence="8">MY1-1</strain>
    </source>
</reference>
<name>A0A1L2FUR6_9MYCE</name>
<dbReference type="InterPro" id="IPR029063">
    <property type="entry name" value="SAM-dependent_MTases_sf"/>
</dbReference>
<dbReference type="GO" id="GO:0035243">
    <property type="term" value="F:protein-arginine omega-N symmetric methyltransferase activity"/>
    <property type="evidence" value="ECO:0007669"/>
    <property type="project" value="UniProtKB-EC"/>
</dbReference>
<dbReference type="GO" id="GO:0032981">
    <property type="term" value="P:mitochondrial respiratory chain complex I assembly"/>
    <property type="evidence" value="ECO:0007669"/>
    <property type="project" value="TreeGrafter"/>
</dbReference>
<keyword evidence="5 7" id="KW-0496">Mitochondrion</keyword>
<sequence length="512" mass="58012">MKSILRNTTRFSNSTTKRLIYHQSKCLSTSFIKQQQYCTSNSNNNKNNDLFKQFTNQQQQLQSINVGESDEDHRAKGKSREITISVDKSNLSQFPKSNKKYEITDFEKYLQSIAKVKGPFTMDVFIKEVLTNPKYGYYMNKDVFGRGGDFITAPEISQLFGEMIGIWCVATWESMGKPKKLQLVEFGPGRGTLMSDLLRSTKVFKEFYSSITSVQMVETSPTLTNIQKEKLLYFKDKAIGNENINNGKTPNEISIHWNKSIDTVPEDIPSLYIAQEFFDALPINVFHFSKSKGWVEVLVDEDITEQGPYHLRFVLSNQPTALSKAVHYLLPEFGVDGYQIELGLRGLSIAQLISQRIAKHSGAALIIDYGYDKTIKSSLQAIRNHEFVDLLDNPGSSDLSVWVDFSSIRKYVKHLIGILINIDILENGTTSIGPVDQGIFLKEMGIEPRFAQLAGKLDSEEKFEELLKGVQKLVDPAEMGTTYKVLTIIDKKLQPIGFSTAKEYDDEDLMLN</sequence>
<evidence type="ECO:0000256" key="4">
    <source>
        <dbReference type="ARBA" id="ARBA00022679"/>
    </source>
</evidence>
<evidence type="ECO:0000256" key="3">
    <source>
        <dbReference type="ARBA" id="ARBA00022603"/>
    </source>
</evidence>
<keyword evidence="3 7" id="KW-0489">Methyltransferase</keyword>
<dbReference type="Gene3D" id="3.40.50.12710">
    <property type="match status" value="1"/>
</dbReference>
<dbReference type="PANTHER" id="PTHR12049">
    <property type="entry name" value="PROTEIN ARGININE METHYLTRANSFERASE NDUFAF7, MITOCHONDRIAL"/>
    <property type="match status" value="1"/>
</dbReference>
<evidence type="ECO:0000256" key="7">
    <source>
        <dbReference type="RuleBase" id="RU364114"/>
    </source>
</evidence>
<dbReference type="EC" id="2.1.1.320" evidence="7"/>
<comment type="function">
    <text evidence="7">Arginine methyltransferase involved in the assembly or stability of mitochondrial NADH:ubiquinone oxidoreductase complex (complex I).</text>
</comment>
<evidence type="ECO:0000256" key="6">
    <source>
        <dbReference type="ARBA" id="ARBA00048612"/>
    </source>
</evidence>